<feature type="compositionally biased region" description="Polar residues" evidence="11">
    <location>
        <begin position="25"/>
        <end position="34"/>
    </location>
</feature>
<keyword evidence="7" id="KW-0862">Zinc</keyword>
<evidence type="ECO:0000256" key="11">
    <source>
        <dbReference type="SAM" id="MobiDB-lite"/>
    </source>
</evidence>
<evidence type="ECO:0000256" key="9">
    <source>
        <dbReference type="ARBA" id="ARBA00072037"/>
    </source>
</evidence>
<evidence type="ECO:0000256" key="4">
    <source>
        <dbReference type="ARBA" id="ARBA00012775"/>
    </source>
</evidence>
<dbReference type="AlphaFoldDB" id="A0A9W8G6G5"/>
<dbReference type="OrthoDB" id="1723809at2759"/>
<evidence type="ECO:0000256" key="10">
    <source>
        <dbReference type="ARBA" id="ARBA00078830"/>
    </source>
</evidence>
<dbReference type="PANTHER" id="PTHR11359">
    <property type="entry name" value="AMP DEAMINASE"/>
    <property type="match status" value="1"/>
</dbReference>
<comment type="cofactor">
    <cofactor evidence="1">
        <name>Zn(2+)</name>
        <dbReference type="ChEBI" id="CHEBI:29105"/>
    </cofactor>
</comment>
<dbReference type="InterPro" id="IPR032466">
    <property type="entry name" value="Metal_Hydrolase"/>
</dbReference>
<accession>A0A9W8G6G5</accession>
<gene>
    <name evidence="12" type="primary">AMD1_1</name>
    <name evidence="12" type="ORF">GGI25_004475</name>
</gene>
<dbReference type="GO" id="GO:0032264">
    <property type="term" value="P:IMP salvage"/>
    <property type="evidence" value="ECO:0007669"/>
    <property type="project" value="InterPro"/>
</dbReference>
<evidence type="ECO:0000256" key="3">
    <source>
        <dbReference type="ARBA" id="ARBA00006676"/>
    </source>
</evidence>
<evidence type="ECO:0000256" key="8">
    <source>
        <dbReference type="ARBA" id="ARBA00023080"/>
    </source>
</evidence>
<dbReference type="InterPro" id="IPR006650">
    <property type="entry name" value="A/AMP_deam_AS"/>
</dbReference>
<comment type="caution">
    <text evidence="12">The sequence shown here is derived from an EMBL/GenBank/DDBJ whole genome shotgun (WGS) entry which is preliminary data.</text>
</comment>
<evidence type="ECO:0000256" key="1">
    <source>
        <dbReference type="ARBA" id="ARBA00001947"/>
    </source>
</evidence>
<keyword evidence="5" id="KW-0479">Metal-binding</keyword>
<dbReference type="FunFam" id="3.20.20.140:FF:000035">
    <property type="entry name" value="Probable amp deaminase"/>
    <property type="match status" value="1"/>
</dbReference>
<proteinExistence type="inferred from homology"/>
<dbReference type="PANTHER" id="PTHR11359:SF0">
    <property type="entry name" value="AMP DEAMINASE"/>
    <property type="match status" value="1"/>
</dbReference>
<dbReference type="Gene3D" id="4.10.800.20">
    <property type="match status" value="1"/>
</dbReference>
<dbReference type="EMBL" id="JANBTW010000061">
    <property type="protein sequence ID" value="KAJ2673990.1"/>
    <property type="molecule type" value="Genomic_DNA"/>
</dbReference>
<dbReference type="Proteomes" id="UP001151518">
    <property type="component" value="Unassembled WGS sequence"/>
</dbReference>
<protein>
    <recommendedName>
        <fullName evidence="9">AMP deaminase</fullName>
        <ecNumber evidence="4">3.5.4.6</ecNumber>
    </recommendedName>
    <alternativeName>
        <fullName evidence="10">Myoadenylate deaminase</fullName>
    </alternativeName>
</protein>
<organism evidence="12 13">
    <name type="scientific">Coemansia spiralis</name>
    <dbReference type="NCBI Taxonomy" id="417178"/>
    <lineage>
        <taxon>Eukaryota</taxon>
        <taxon>Fungi</taxon>
        <taxon>Fungi incertae sedis</taxon>
        <taxon>Zoopagomycota</taxon>
        <taxon>Kickxellomycotina</taxon>
        <taxon>Kickxellomycetes</taxon>
        <taxon>Kickxellales</taxon>
        <taxon>Kickxellaceae</taxon>
        <taxon>Coemansia</taxon>
    </lineage>
</organism>
<keyword evidence="8" id="KW-0546">Nucleotide metabolism</keyword>
<dbReference type="SUPFAM" id="SSF51556">
    <property type="entry name" value="Metallo-dependent hydrolases"/>
    <property type="match status" value="1"/>
</dbReference>
<dbReference type="InterPro" id="IPR006329">
    <property type="entry name" value="AMPD"/>
</dbReference>
<evidence type="ECO:0000313" key="12">
    <source>
        <dbReference type="EMBL" id="KAJ2673990.1"/>
    </source>
</evidence>
<dbReference type="FunFam" id="4.10.800.20:FF:000001">
    <property type="entry name" value="AMP deaminase"/>
    <property type="match status" value="1"/>
</dbReference>
<dbReference type="EC" id="3.5.4.6" evidence="4"/>
<feature type="region of interest" description="Disordered" evidence="11">
    <location>
        <begin position="22"/>
        <end position="64"/>
    </location>
</feature>
<comment type="similarity">
    <text evidence="3">Belongs to the metallo-dependent hydrolases superfamily. Adenosine and AMP deaminases family.</text>
</comment>
<dbReference type="Gene3D" id="3.20.20.140">
    <property type="entry name" value="Metal-dependent hydrolases"/>
    <property type="match status" value="1"/>
</dbReference>
<dbReference type="GO" id="GO:0046033">
    <property type="term" value="P:AMP metabolic process"/>
    <property type="evidence" value="ECO:0007669"/>
    <property type="project" value="TreeGrafter"/>
</dbReference>
<dbReference type="GO" id="GO:0005829">
    <property type="term" value="C:cytosol"/>
    <property type="evidence" value="ECO:0007669"/>
    <property type="project" value="TreeGrafter"/>
</dbReference>
<feature type="region of interest" description="Disordered" evidence="11">
    <location>
        <begin position="89"/>
        <end position="118"/>
    </location>
</feature>
<evidence type="ECO:0000256" key="2">
    <source>
        <dbReference type="ARBA" id="ARBA00004955"/>
    </source>
</evidence>
<dbReference type="Pfam" id="PF19326">
    <property type="entry name" value="AMP_deaminase"/>
    <property type="match status" value="1"/>
</dbReference>
<evidence type="ECO:0000256" key="5">
    <source>
        <dbReference type="ARBA" id="ARBA00022723"/>
    </source>
</evidence>
<dbReference type="NCBIfam" id="TIGR01429">
    <property type="entry name" value="AMP_deaminase"/>
    <property type="match status" value="1"/>
</dbReference>
<evidence type="ECO:0000256" key="6">
    <source>
        <dbReference type="ARBA" id="ARBA00022801"/>
    </source>
</evidence>
<sequence length="849" mass="96526">MAAEHSSHTKLSALAAADDLCDVASNGSTPSPTTYALLDHDTYSDDDQSDEMQASTGSDAHHPYLTQRSMSKNSYEVSHAFANAMFDLPTNESDASHPGSAAPAEPNSGPAPAPTTPRSILMSQRLGKAHSGAVIPQLSPRTPAMIADHPSMPSLILDAALYSSAENPAAKHSRASLATLETPLAETPAPENNDDDVLGMRLEKEIRKMMLRTHLSDETSDLVGMSETPEELQRIGKALAKCMKLRDKYMALSCQKDIENPKNCPGWKIYPPPPPPAWHNYHEPASSEDVEFDMNDCEIPPIDGDCVFAMGNNGVYSVYESAHDRDNNGQPFTSTPSIKEFFMDLDFVLDSISDGPIKTWAFRRLRYLDARWQLYTLLNEREETMQSQMVPHRDLYNVRKVDGHVHLASAMNQKHLLRFIKYKLKTDPDKPVIVRDGKTLTLREVFESLNLTAYDLSIDTLDMHAHKGAYHRFDKFNLKYNPIGESRLREIFMKTDNFIDGEFFAQITKEVISDLEQSKYQMAEYRVSIYGRSRDEWDKLAAWVVDNKIFSSNVRWLIQVPRLYNIYKATGIVSNFEQVLVNLFEPLFEVTRDPSSHPKLHVFLQRVVGFDSVDDESKSERRMHKKYPLPKVWDTETNPPYNYYCYFTMANMCALNQWRMRRNFNTFVFRPHAGEAGDTEHLAAAFLAAQSINHGILLRKVPALQYLYYLQQIGLAMSPLSNNALFLVYERNPFNTYFQRGLNVALSTDDPLQFHFTKEPLMEEYSVAAQIWKFSSVDMCELSMNSVIQSGFEAEVKRHWVGREYLETGQTEVHKTNVPLCRLKYRSSTLEQEHAIIARMVGRNNGNNV</sequence>
<reference evidence="12" key="1">
    <citation type="submission" date="2022-07" db="EMBL/GenBank/DDBJ databases">
        <title>Phylogenomic reconstructions and comparative analyses of Kickxellomycotina fungi.</title>
        <authorList>
            <person name="Reynolds N.K."/>
            <person name="Stajich J.E."/>
            <person name="Barry K."/>
            <person name="Grigoriev I.V."/>
            <person name="Crous P."/>
            <person name="Smith M.E."/>
        </authorList>
    </citation>
    <scope>NUCLEOTIDE SEQUENCE</scope>
    <source>
        <strain evidence="12">NRRL 3115</strain>
    </source>
</reference>
<evidence type="ECO:0000256" key="7">
    <source>
        <dbReference type="ARBA" id="ARBA00022833"/>
    </source>
</evidence>
<dbReference type="PROSITE" id="PS00485">
    <property type="entry name" value="A_DEAMINASE"/>
    <property type="match status" value="1"/>
</dbReference>
<dbReference type="CDD" id="cd01319">
    <property type="entry name" value="AMPD"/>
    <property type="match status" value="1"/>
</dbReference>
<name>A0A9W8G6G5_9FUNG</name>
<comment type="pathway">
    <text evidence="2">Purine metabolism; IMP biosynthesis via salvage pathway; IMP from AMP: step 1/1.</text>
</comment>
<dbReference type="GO" id="GO:0003876">
    <property type="term" value="F:AMP deaminase activity"/>
    <property type="evidence" value="ECO:0007669"/>
    <property type="project" value="UniProtKB-EC"/>
</dbReference>
<dbReference type="GO" id="GO:0046872">
    <property type="term" value="F:metal ion binding"/>
    <property type="evidence" value="ECO:0007669"/>
    <property type="project" value="UniProtKB-KW"/>
</dbReference>
<evidence type="ECO:0000313" key="13">
    <source>
        <dbReference type="Proteomes" id="UP001151518"/>
    </source>
</evidence>
<keyword evidence="6 12" id="KW-0378">Hydrolase</keyword>